<protein>
    <submittedName>
        <fullName evidence="3">Type I restriction enzyme HsdR N-terminal domain-containing protein</fullName>
    </submittedName>
</protein>
<proteinExistence type="predicted"/>
<evidence type="ECO:0000313" key="3">
    <source>
        <dbReference type="EMBL" id="QNT70582.1"/>
    </source>
</evidence>
<dbReference type="GO" id="GO:0009307">
    <property type="term" value="P:DNA restriction-modification system"/>
    <property type="evidence" value="ECO:0007669"/>
    <property type="project" value="UniProtKB-KW"/>
</dbReference>
<sequence length="357" mass="40432">MSLADDISKLAHKFQKSKESILTEEATKNALVMPFLKALGYDVFDPAVVVPEFIADVGIKKGEKVDYALRVNNKIAILVECKPIGADLGEVHASQLYRYFSVTEARFSILTNGSQYWFYSDLDEANKMDSQPFFRFDLSLHRESEIVELEKFAHQNFDLDGILGSASSLKYTSLVMEQLRRELESPSEEMVRLFAKRVYDGNFNQAAREKFNQIVACSFREVIKDIVSQRLKDALRSADAQPVANHEEVQAAAPESEIETTEDELEAVRIIKAIACEIISPSRIATRDAKTYCAVLLDDNNRKPIVRLHFNNNAKRIGIFTNKVEEKVDIEALEDIYKHAAVIRNCIASYQVNDKHA</sequence>
<evidence type="ECO:0000259" key="2">
    <source>
        <dbReference type="Pfam" id="PF04313"/>
    </source>
</evidence>
<name>A0A7H1N4E6_9PROT</name>
<feature type="region of interest" description="Disordered" evidence="1">
    <location>
        <begin position="238"/>
        <end position="258"/>
    </location>
</feature>
<organism evidence="3 4">
    <name type="scientific">Defluviicoccus vanus</name>
    <dbReference type="NCBI Taxonomy" id="111831"/>
    <lineage>
        <taxon>Bacteria</taxon>
        <taxon>Pseudomonadati</taxon>
        <taxon>Pseudomonadota</taxon>
        <taxon>Alphaproteobacteria</taxon>
        <taxon>Rhodospirillales</taxon>
        <taxon>Rhodospirillaceae</taxon>
        <taxon>Defluviicoccus</taxon>
    </lineage>
</organism>
<dbReference type="GO" id="GO:0003677">
    <property type="term" value="F:DNA binding"/>
    <property type="evidence" value="ECO:0007669"/>
    <property type="project" value="UniProtKB-KW"/>
</dbReference>
<evidence type="ECO:0000313" key="4">
    <source>
        <dbReference type="Proteomes" id="UP000516369"/>
    </source>
</evidence>
<dbReference type="AlphaFoldDB" id="A0A7H1N4E6"/>
<dbReference type="EMBL" id="CP053923">
    <property type="protein sequence ID" value="QNT70582.1"/>
    <property type="molecule type" value="Genomic_DNA"/>
</dbReference>
<dbReference type="GO" id="GO:0005524">
    <property type="term" value="F:ATP binding"/>
    <property type="evidence" value="ECO:0007669"/>
    <property type="project" value="UniProtKB-KW"/>
</dbReference>
<gene>
    <name evidence="3" type="ORF">HQ394_16170</name>
</gene>
<feature type="domain" description="Restriction endonuclease type I HsdR N-terminal" evidence="2">
    <location>
        <begin position="61"/>
        <end position="126"/>
    </location>
</feature>
<reference evidence="3 4" key="1">
    <citation type="submission" date="2020-05" db="EMBL/GenBank/DDBJ databases">
        <title>Complete closed genome sequence of Defluviicoccus vanus.</title>
        <authorList>
            <person name="Bessarab I."/>
            <person name="Arumugam K."/>
            <person name="Maszenan A.M."/>
            <person name="Seviour R.J."/>
            <person name="Williams R.B."/>
        </authorList>
    </citation>
    <scope>NUCLEOTIDE SEQUENCE [LARGE SCALE GENOMIC DNA]</scope>
    <source>
        <strain evidence="3 4">Ben 114</strain>
    </source>
</reference>
<accession>A0A7H1N4E6</accession>
<dbReference type="InterPro" id="IPR007409">
    <property type="entry name" value="Restrct_endonuc_type1_HsdR_N"/>
</dbReference>
<evidence type="ECO:0000256" key="1">
    <source>
        <dbReference type="SAM" id="MobiDB-lite"/>
    </source>
</evidence>
<dbReference type="KEGG" id="dvn:HQ394_16170"/>
<dbReference type="RefSeq" id="WP_190261060.1">
    <property type="nucleotide sequence ID" value="NZ_CP053923.1"/>
</dbReference>
<dbReference type="GO" id="GO:0009035">
    <property type="term" value="F:type I site-specific deoxyribonuclease activity"/>
    <property type="evidence" value="ECO:0007669"/>
    <property type="project" value="UniProtKB-EC"/>
</dbReference>
<dbReference type="InterPro" id="IPR017035">
    <property type="entry name" value="UCP035009_HsdR_All3000-type"/>
</dbReference>
<keyword evidence="4" id="KW-1185">Reference proteome</keyword>
<dbReference type="Pfam" id="PF04313">
    <property type="entry name" value="HSDR_N"/>
    <property type="match status" value="1"/>
</dbReference>
<dbReference type="Gene3D" id="3.90.1570.30">
    <property type="match status" value="1"/>
</dbReference>
<dbReference type="PIRSF" id="PIRSF035009">
    <property type="entry name" value="UCP035009_HSDR_N"/>
    <property type="match status" value="1"/>
</dbReference>
<dbReference type="Proteomes" id="UP000516369">
    <property type="component" value="Chromosome"/>
</dbReference>